<accession>A0A150IX08</accession>
<evidence type="ECO:0000259" key="8">
    <source>
        <dbReference type="SMART" id="SM00363"/>
    </source>
</evidence>
<accession>A0A150IHB3</accession>
<comment type="similarity">
    <text evidence="1 6">Belongs to the universal ribosomal protein uS4 family.</text>
</comment>
<evidence type="ECO:0000313" key="13">
    <source>
        <dbReference type="Proteomes" id="UP000091929"/>
    </source>
</evidence>
<dbReference type="InterPro" id="IPR018079">
    <property type="entry name" value="Ribosomal_uS4_CS"/>
</dbReference>
<organism evidence="11 13">
    <name type="scientific">Candidatus Methanofastidiosum methylothiophilum</name>
    <dbReference type="NCBI Taxonomy" id="1705564"/>
    <lineage>
        <taxon>Archaea</taxon>
        <taxon>Methanobacteriati</taxon>
        <taxon>Methanobacteriota</taxon>
        <taxon>Stenosarchaea group</taxon>
        <taxon>Candidatus Methanofastidiosia</taxon>
        <taxon>Candidatus Methanofastidiosales</taxon>
        <taxon>Candidatus Methanofastidiosaceae</taxon>
        <taxon>Candidatus Methanofastidiosum</taxon>
    </lineage>
</organism>
<name>A0A150IPS3_9EURY</name>
<evidence type="ECO:0000256" key="1">
    <source>
        <dbReference type="ARBA" id="ARBA00007465"/>
    </source>
</evidence>
<dbReference type="PANTHER" id="PTHR11831:SF5">
    <property type="entry name" value="40S RIBOSOMAL PROTEIN S9"/>
    <property type="match status" value="1"/>
</dbReference>
<dbReference type="GO" id="GO:0003735">
    <property type="term" value="F:structural constituent of ribosome"/>
    <property type="evidence" value="ECO:0007669"/>
    <property type="project" value="InterPro"/>
</dbReference>
<comment type="subunit">
    <text evidence="6">Part of the 30S ribosomal subunit. Contacts protein S5. The interaction surface between S4 and S5 is involved in control of translational fidelity.</text>
</comment>
<dbReference type="Gene3D" id="3.10.290.10">
    <property type="entry name" value="RNA-binding S4 domain"/>
    <property type="match status" value="1"/>
</dbReference>
<dbReference type="GO" id="GO:0006412">
    <property type="term" value="P:translation"/>
    <property type="evidence" value="ECO:0007669"/>
    <property type="project" value="UniProtKB-UniRule"/>
</dbReference>
<feature type="region of interest" description="Disordered" evidence="7">
    <location>
        <begin position="158"/>
        <end position="178"/>
    </location>
</feature>
<keyword evidence="2 6" id="KW-0699">rRNA-binding</keyword>
<comment type="caution">
    <text evidence="11">The sequence shown here is derived from an EMBL/GenBank/DDBJ whole genome shotgun (WGS) entry which is preliminary data.</text>
</comment>
<dbReference type="GO" id="GO:0015935">
    <property type="term" value="C:small ribosomal subunit"/>
    <property type="evidence" value="ECO:0007669"/>
    <property type="project" value="InterPro"/>
</dbReference>
<evidence type="ECO:0000256" key="2">
    <source>
        <dbReference type="ARBA" id="ARBA00022730"/>
    </source>
</evidence>
<feature type="compositionally biased region" description="Basic and acidic residues" evidence="7">
    <location>
        <begin position="164"/>
        <end position="178"/>
    </location>
</feature>
<evidence type="ECO:0000256" key="7">
    <source>
        <dbReference type="SAM" id="MobiDB-lite"/>
    </source>
</evidence>
<feature type="domain" description="RNA-binding S4" evidence="8">
    <location>
        <begin position="103"/>
        <end position="165"/>
    </location>
</feature>
<dbReference type="PATRIC" id="fig|1706436.3.peg.1826"/>
<feature type="domain" description="Small ribosomal subunit protein uS4 N-terminal" evidence="9">
    <location>
        <begin position="5"/>
        <end position="102"/>
    </location>
</feature>
<dbReference type="GO" id="GO:0042274">
    <property type="term" value="P:ribosomal small subunit biogenesis"/>
    <property type="evidence" value="ECO:0007669"/>
    <property type="project" value="TreeGrafter"/>
</dbReference>
<dbReference type="InterPro" id="IPR002942">
    <property type="entry name" value="S4_RNA-bd"/>
</dbReference>
<dbReference type="InterPro" id="IPR022802">
    <property type="entry name" value="Ribosomal_uS4_arc"/>
</dbReference>
<dbReference type="SMART" id="SM00363">
    <property type="entry name" value="S4"/>
    <property type="match status" value="1"/>
</dbReference>
<dbReference type="Proteomes" id="UP000092401">
    <property type="component" value="Unassembled WGS sequence"/>
</dbReference>
<keyword evidence="4 6" id="KW-0689">Ribosomal protein</keyword>
<dbReference type="EMBL" id="LNGF01000034">
    <property type="protein sequence ID" value="KYC47066.1"/>
    <property type="molecule type" value="Genomic_DNA"/>
</dbReference>
<evidence type="ECO:0000256" key="6">
    <source>
        <dbReference type="HAMAP-Rule" id="MF_01306"/>
    </source>
</evidence>
<keyword evidence="5 6" id="KW-0687">Ribonucleoprotein</keyword>
<evidence type="ECO:0000256" key="5">
    <source>
        <dbReference type="ARBA" id="ARBA00023274"/>
    </source>
</evidence>
<dbReference type="PROSITE" id="PS50889">
    <property type="entry name" value="S4"/>
    <property type="match status" value="1"/>
</dbReference>
<dbReference type="AlphaFoldDB" id="A0A150IPS3"/>
<dbReference type="InterPro" id="IPR001912">
    <property type="entry name" value="Ribosomal_uS4_N"/>
</dbReference>
<evidence type="ECO:0000313" key="11">
    <source>
        <dbReference type="EMBL" id="KYC47066.1"/>
    </source>
</evidence>
<protein>
    <recommendedName>
        <fullName evidence="6">Small ribosomal subunit protein uS4</fullName>
    </recommendedName>
</protein>
<dbReference type="PATRIC" id="fig|1706437.3.peg.1447"/>
<sequence length="178" mass="20422">MGDPRKTRRKYDKPSHPWQKDRIDSENVLMKKYGLANKKEIWKALSFLRNVRRQARELLASHDEASIRQTKDLITMLQKYGILKDESSLEDVLTLSLEDILDRRLQSIVLRKGLAKTPKQARQFIVHKHIILNGAKVSIPSYLVPKAIENSIGYSARSSLNDPSHPEVPKKTVVEEGN</sequence>
<comment type="function">
    <text evidence="6">One of the primary rRNA binding proteins, it binds directly to 16S rRNA where it nucleates assembly of the body of the 30S subunit.</text>
</comment>
<evidence type="ECO:0000259" key="9">
    <source>
        <dbReference type="SMART" id="SM01390"/>
    </source>
</evidence>
<dbReference type="PATRIC" id="fig|1706438.3.peg.1444"/>
<dbReference type="InterPro" id="IPR036986">
    <property type="entry name" value="S4_RNA-bd_sf"/>
</dbReference>
<evidence type="ECO:0000256" key="4">
    <source>
        <dbReference type="ARBA" id="ARBA00022980"/>
    </source>
</evidence>
<keyword evidence="3 6" id="KW-0694">RNA-binding</keyword>
<proteinExistence type="inferred from homology"/>
<dbReference type="EMBL" id="LNGE01000077">
    <property type="protein sequence ID" value="KYC44332.1"/>
    <property type="molecule type" value="Genomic_DNA"/>
</dbReference>
<dbReference type="InterPro" id="IPR005710">
    <property type="entry name" value="Ribosomal_uS4_euk/arc"/>
</dbReference>
<dbReference type="EMBL" id="LNJC01000033">
    <property type="protein sequence ID" value="KYC49536.1"/>
    <property type="molecule type" value="Genomic_DNA"/>
</dbReference>
<evidence type="ECO:0000313" key="10">
    <source>
        <dbReference type="EMBL" id="KYC44332.1"/>
    </source>
</evidence>
<accession>A0A150IPS3</accession>
<evidence type="ECO:0000256" key="3">
    <source>
        <dbReference type="ARBA" id="ARBA00022884"/>
    </source>
</evidence>
<gene>
    <name evidence="6 11" type="primary">rps4</name>
    <name evidence="10" type="ORF">APG10_01805</name>
    <name evidence="11" type="ORF">APG11_01440</name>
    <name evidence="12" type="ORF">APG12_01437</name>
</gene>
<dbReference type="GO" id="GO:0019843">
    <property type="term" value="F:rRNA binding"/>
    <property type="evidence" value="ECO:0007669"/>
    <property type="project" value="UniProtKB-UniRule"/>
</dbReference>
<reference evidence="13 14" key="1">
    <citation type="journal article" date="2016" name="ISME J.">
        <title>Chasing the elusive Euryarchaeota class WSA2: genomes reveal a uniquely fastidious methyl-reducing methanogen.</title>
        <authorList>
            <person name="Nobu M.K."/>
            <person name="Narihiro T."/>
            <person name="Kuroda K."/>
            <person name="Mei R."/>
            <person name="Liu W.T."/>
        </authorList>
    </citation>
    <scope>NUCLEOTIDE SEQUENCE [LARGE SCALE GENOMIC DNA]</scope>
    <source>
        <strain evidence="10">B03fssc0709_Meth_Bin005</strain>
        <strain evidence="11">B15fssc0709_Meth_Bin003</strain>
        <strain evidence="12">BMIXfssc0709_Meth_Bin006</strain>
    </source>
</reference>
<dbReference type="Proteomes" id="UP000092403">
    <property type="component" value="Unassembled WGS sequence"/>
</dbReference>
<dbReference type="HAMAP" id="MF_01306_A">
    <property type="entry name" value="Ribosomal_uS4_A"/>
    <property type="match status" value="1"/>
</dbReference>
<dbReference type="PROSITE" id="PS00632">
    <property type="entry name" value="RIBOSOMAL_S4"/>
    <property type="match status" value="1"/>
</dbReference>
<dbReference type="SUPFAM" id="SSF55174">
    <property type="entry name" value="Alpha-L RNA-binding motif"/>
    <property type="match status" value="1"/>
</dbReference>
<comment type="function">
    <text evidence="6">With S5 and S12 plays an important role in translational accuracy.</text>
</comment>
<dbReference type="Proteomes" id="UP000091929">
    <property type="component" value="Unassembled WGS sequence"/>
</dbReference>
<evidence type="ECO:0000313" key="14">
    <source>
        <dbReference type="Proteomes" id="UP000092401"/>
    </source>
</evidence>
<dbReference type="InterPro" id="IPR022801">
    <property type="entry name" value="Ribosomal_uS4"/>
</dbReference>
<dbReference type="Pfam" id="PF01479">
    <property type="entry name" value="S4"/>
    <property type="match status" value="1"/>
</dbReference>
<dbReference type="SMART" id="SM01390">
    <property type="entry name" value="Ribosomal_S4"/>
    <property type="match status" value="1"/>
</dbReference>
<evidence type="ECO:0000313" key="12">
    <source>
        <dbReference type="EMBL" id="KYC49536.1"/>
    </source>
</evidence>
<dbReference type="CDD" id="cd00165">
    <property type="entry name" value="S4"/>
    <property type="match status" value="1"/>
</dbReference>
<dbReference type="NCBIfam" id="NF003139">
    <property type="entry name" value="PRK04051.1"/>
    <property type="match status" value="1"/>
</dbReference>
<dbReference type="PANTHER" id="PTHR11831">
    <property type="entry name" value="30S 40S RIBOSOMAL PROTEIN"/>
    <property type="match status" value="1"/>
</dbReference>
<dbReference type="NCBIfam" id="TIGR01018">
    <property type="entry name" value="uS4_arch"/>
    <property type="match status" value="1"/>
</dbReference>